<name>A0A6A6V4M6_9PLEO</name>
<dbReference type="OrthoDB" id="5287072at2759"/>
<proteinExistence type="predicted"/>
<gene>
    <name evidence="2" type="ORF">M011DRAFT_429950</name>
</gene>
<keyword evidence="3" id="KW-1185">Reference proteome</keyword>
<sequence length="774" mass="84892">MDITLGANEHPDPHAEHTVEVGTKLPPAKVTEIIGYVEPWIASPGEKVDVKVSCTGSNFKYRLIRLIQGLTGPNAPPHAEEDMGVSGTSKGRFQEGYPGSYGIVESWGASTISPEDGLEVSTYVEPHLFSAGHPQVMLSTLDVERNSGFAIVLNNEGKVEVLLGNGESVDTIATDVQLRLRRWAKIELRVSGKDVAIKLNHINMLLEKAPSPSSVDKTLSKPAVLSSSSPLLFAAAFFKDQSTPSTRPTNFYNGRLDSPMIRITGPHARTLACYDFSKGISTDDIFDASRQKRHGYLVGAPTRAVKGWNWDGSEPDWTKAKFGYGAIHFHEDDLDDAGWETDFSITIPEDAVSGAYAVEVKDQDSDSQDAITFFVRPSNKSVAETKTKPRAAIILSTFTYLAYANEHMYDESKPTHMEVAGGVQVREDEDWKRMARRHDLGLSLYDAHRDLSGNVFSTAKRPILNVRPGYVHWGIHRPREFSADLLMIGYLEQKLGKGGYDVVTDHDLHLKGVAAIEQYDVVMSGCHPEYPSLESLNAYTAFAAMGGSIMYLGGNGYYWTSVTDPKRPHRIEVRRGDQGCRSFSLPAGERIHSLNGAQGGLWRSRGRTPNLLFGIGSCAFGTSDGVPYKTTEAAHTDDFSWLWTDIAKEDRELIGKKGFGGGASGDEIDRMDFDLGTPSNAVLLATSTGHDDTFGVFNEEVMFPMVNTLGTSCDKVRSDMVYYETSTGGAVFSVGSINWYGSLGWDGYKNNCAALTWNVLNEFLSRGKRGLLKA</sequence>
<organism evidence="2 3">
    <name type="scientific">Sporormia fimetaria CBS 119925</name>
    <dbReference type="NCBI Taxonomy" id="1340428"/>
    <lineage>
        <taxon>Eukaryota</taxon>
        <taxon>Fungi</taxon>
        <taxon>Dikarya</taxon>
        <taxon>Ascomycota</taxon>
        <taxon>Pezizomycotina</taxon>
        <taxon>Dothideomycetes</taxon>
        <taxon>Pleosporomycetidae</taxon>
        <taxon>Pleosporales</taxon>
        <taxon>Sporormiaceae</taxon>
        <taxon>Sporormia</taxon>
    </lineage>
</organism>
<evidence type="ECO:0000313" key="3">
    <source>
        <dbReference type="Proteomes" id="UP000799440"/>
    </source>
</evidence>
<feature type="domain" description="N,N-dimethylformamidase beta subunit-like C-terminal" evidence="1">
    <location>
        <begin position="302"/>
        <end position="748"/>
    </location>
</feature>
<evidence type="ECO:0000259" key="1">
    <source>
        <dbReference type="Pfam" id="PF20254"/>
    </source>
</evidence>
<dbReference type="AlphaFoldDB" id="A0A6A6V4M6"/>
<accession>A0A6A6V4M6</accession>
<dbReference type="InterPro" id="IPR046540">
    <property type="entry name" value="DMFA2_C"/>
</dbReference>
<protein>
    <recommendedName>
        <fullName evidence="1">N,N-dimethylformamidase beta subunit-like C-terminal domain-containing protein</fullName>
    </recommendedName>
</protein>
<dbReference type="SUPFAM" id="SSF49899">
    <property type="entry name" value="Concanavalin A-like lectins/glucanases"/>
    <property type="match status" value="1"/>
</dbReference>
<dbReference type="Pfam" id="PF20254">
    <property type="entry name" value="DMFA2_C"/>
    <property type="match status" value="1"/>
</dbReference>
<evidence type="ECO:0000313" key="2">
    <source>
        <dbReference type="EMBL" id="KAF2744147.1"/>
    </source>
</evidence>
<dbReference type="EMBL" id="MU006591">
    <property type="protein sequence ID" value="KAF2744147.1"/>
    <property type="molecule type" value="Genomic_DNA"/>
</dbReference>
<dbReference type="InterPro" id="IPR013320">
    <property type="entry name" value="ConA-like_dom_sf"/>
</dbReference>
<dbReference type="Proteomes" id="UP000799440">
    <property type="component" value="Unassembled WGS sequence"/>
</dbReference>
<reference evidence="2" key="1">
    <citation type="journal article" date="2020" name="Stud. Mycol.">
        <title>101 Dothideomycetes genomes: a test case for predicting lifestyles and emergence of pathogens.</title>
        <authorList>
            <person name="Haridas S."/>
            <person name="Albert R."/>
            <person name="Binder M."/>
            <person name="Bloem J."/>
            <person name="Labutti K."/>
            <person name="Salamov A."/>
            <person name="Andreopoulos B."/>
            <person name="Baker S."/>
            <person name="Barry K."/>
            <person name="Bills G."/>
            <person name="Bluhm B."/>
            <person name="Cannon C."/>
            <person name="Castanera R."/>
            <person name="Culley D."/>
            <person name="Daum C."/>
            <person name="Ezra D."/>
            <person name="Gonzalez J."/>
            <person name="Henrissat B."/>
            <person name="Kuo A."/>
            <person name="Liang C."/>
            <person name="Lipzen A."/>
            <person name="Lutzoni F."/>
            <person name="Magnuson J."/>
            <person name="Mondo S."/>
            <person name="Nolan M."/>
            <person name="Ohm R."/>
            <person name="Pangilinan J."/>
            <person name="Park H.-J."/>
            <person name="Ramirez L."/>
            <person name="Alfaro M."/>
            <person name="Sun H."/>
            <person name="Tritt A."/>
            <person name="Yoshinaga Y."/>
            <person name="Zwiers L.-H."/>
            <person name="Turgeon B."/>
            <person name="Goodwin S."/>
            <person name="Spatafora J."/>
            <person name="Crous P."/>
            <person name="Grigoriev I."/>
        </authorList>
    </citation>
    <scope>NUCLEOTIDE SEQUENCE</scope>
    <source>
        <strain evidence="2">CBS 119925</strain>
    </source>
</reference>